<proteinExistence type="predicted"/>
<protein>
    <submittedName>
        <fullName evidence="1">Uncharacterized LOC107683689</fullName>
    </submittedName>
</protein>
<gene>
    <name evidence="1" type="primary">LOC107683689</name>
</gene>
<organism evidence="1 2">
    <name type="scientific">Sinocyclocheilus anshuiensis</name>
    <dbReference type="NCBI Taxonomy" id="1608454"/>
    <lineage>
        <taxon>Eukaryota</taxon>
        <taxon>Metazoa</taxon>
        <taxon>Chordata</taxon>
        <taxon>Craniata</taxon>
        <taxon>Vertebrata</taxon>
        <taxon>Euteleostomi</taxon>
        <taxon>Actinopterygii</taxon>
        <taxon>Neopterygii</taxon>
        <taxon>Teleostei</taxon>
        <taxon>Ostariophysi</taxon>
        <taxon>Cypriniformes</taxon>
        <taxon>Cyprinidae</taxon>
        <taxon>Cyprininae</taxon>
        <taxon>Sinocyclocheilus</taxon>
    </lineage>
</organism>
<dbReference type="Proteomes" id="UP000472260">
    <property type="component" value="Unassembled WGS sequence"/>
</dbReference>
<dbReference type="Ensembl" id="ENSSANT00000075416.1">
    <property type="protein sequence ID" value="ENSSANP00000070938.1"/>
    <property type="gene ID" value="ENSSANG00000035420.1"/>
</dbReference>
<dbReference type="AlphaFoldDB" id="A0A671QGN7"/>
<evidence type="ECO:0000313" key="1">
    <source>
        <dbReference type="Ensembl" id="ENSSANP00000070938.1"/>
    </source>
</evidence>
<evidence type="ECO:0000313" key="2">
    <source>
        <dbReference type="Proteomes" id="UP000472260"/>
    </source>
</evidence>
<sequence>LASGYTGPIIREWKKAITDAIALHSAVWIIPMLQQVCDGLKLYSFHDLLTEHSETCQQLFVPGHLQKVDAEFLELAMTPIFSEEGSLRRHRECRIINFLQDFIQKLEDEGESADFITICKFFQWLTGQAHIPLIETQRKESKICIEFDHDCDARYGDHIICYPVINACAVSITFPTKHLGTYQEFQDIMSQVINNSKEFGRH</sequence>
<name>A0A671QGN7_9TELE</name>
<reference evidence="1" key="1">
    <citation type="submission" date="2025-08" db="UniProtKB">
        <authorList>
            <consortium name="Ensembl"/>
        </authorList>
    </citation>
    <scope>IDENTIFICATION</scope>
</reference>
<keyword evidence="2" id="KW-1185">Reference proteome</keyword>
<reference evidence="1" key="2">
    <citation type="submission" date="2025-09" db="UniProtKB">
        <authorList>
            <consortium name="Ensembl"/>
        </authorList>
    </citation>
    <scope>IDENTIFICATION</scope>
</reference>
<accession>A0A671QGN7</accession>